<dbReference type="UniPathway" id="UPA00988"/>
<comment type="similarity">
    <text evidence="4">Belongs to the WD repeat ELP2 family.</text>
</comment>
<evidence type="ECO:0000256" key="9">
    <source>
        <dbReference type="ARBA" id="ARBA00022737"/>
    </source>
</evidence>
<feature type="repeat" description="WD" evidence="11">
    <location>
        <begin position="613"/>
        <end position="644"/>
    </location>
</feature>
<dbReference type="VEuPathDB" id="MicrosporidiaDB:ECU01_0610"/>
<dbReference type="InterPro" id="IPR036322">
    <property type="entry name" value="WD40_repeat_dom_sf"/>
</dbReference>
<keyword evidence="9" id="KW-0677">Repeat</keyword>
<dbReference type="PANTHER" id="PTHR44111:SF1">
    <property type="entry name" value="ELONGATOR COMPLEX PROTEIN 2"/>
    <property type="match status" value="1"/>
</dbReference>
<feature type="repeat" description="WD" evidence="11">
    <location>
        <begin position="159"/>
        <end position="194"/>
    </location>
</feature>
<comment type="subcellular location">
    <subcellularLocation>
        <location evidence="2">Cytoplasm</location>
    </subcellularLocation>
    <subcellularLocation>
        <location evidence="1">Nucleus</location>
    </subcellularLocation>
</comment>
<dbReference type="InterPro" id="IPR015943">
    <property type="entry name" value="WD40/YVTN_repeat-like_dom_sf"/>
</dbReference>
<feature type="repeat" description="WD" evidence="11">
    <location>
        <begin position="485"/>
        <end position="518"/>
    </location>
</feature>
<dbReference type="PROSITE" id="PS50294">
    <property type="entry name" value="WD_REPEATS_REGION"/>
    <property type="match status" value="1"/>
</dbReference>
<evidence type="ECO:0000313" key="12">
    <source>
        <dbReference type="EMBL" id="AGE96012.1"/>
    </source>
</evidence>
<dbReference type="Pfam" id="PF00400">
    <property type="entry name" value="WD40"/>
    <property type="match status" value="5"/>
</dbReference>
<evidence type="ECO:0000256" key="3">
    <source>
        <dbReference type="ARBA" id="ARBA00005043"/>
    </source>
</evidence>
<accession>M1K9N9</accession>
<dbReference type="InterPro" id="IPR001680">
    <property type="entry name" value="WD40_rpt"/>
</dbReference>
<dbReference type="VEuPathDB" id="MicrosporidiaDB:M970_010440"/>
<evidence type="ECO:0000256" key="6">
    <source>
        <dbReference type="ARBA" id="ARBA00022490"/>
    </source>
</evidence>
<comment type="pathway">
    <text evidence="3">tRNA modification; 5-methoxycarbonylmethyl-2-thiouridine-tRNA biosynthesis.</text>
</comment>
<dbReference type="GO" id="GO:0033588">
    <property type="term" value="C:elongator holoenzyme complex"/>
    <property type="evidence" value="ECO:0007669"/>
    <property type="project" value="InterPro"/>
</dbReference>
<evidence type="ECO:0000256" key="7">
    <source>
        <dbReference type="ARBA" id="ARBA00022574"/>
    </source>
</evidence>
<keyword evidence="7 11" id="KW-0853">WD repeat</keyword>
<dbReference type="VEuPathDB" id="MicrosporidiaDB:AEWR_010440"/>
<dbReference type="GO" id="GO:0005634">
    <property type="term" value="C:nucleus"/>
    <property type="evidence" value="ECO:0007669"/>
    <property type="project" value="UniProtKB-SubCell"/>
</dbReference>
<dbReference type="AlphaFoldDB" id="M1K9N9"/>
<dbReference type="SMART" id="SM00320">
    <property type="entry name" value="WD40"/>
    <property type="match status" value="7"/>
</dbReference>
<feature type="repeat" description="WD" evidence="11">
    <location>
        <begin position="528"/>
        <end position="561"/>
    </location>
</feature>
<proteinExistence type="inferred from homology"/>
<dbReference type="SUPFAM" id="SSF50978">
    <property type="entry name" value="WD40 repeat-like"/>
    <property type="match status" value="1"/>
</dbReference>
<organism evidence="12">
    <name type="scientific">Encephalitozoon cuniculi</name>
    <name type="common">Microsporidian parasite</name>
    <dbReference type="NCBI Taxonomy" id="6035"/>
    <lineage>
        <taxon>Eukaryota</taxon>
        <taxon>Fungi</taxon>
        <taxon>Fungi incertae sedis</taxon>
        <taxon>Microsporidia</taxon>
        <taxon>Unikaryonidae</taxon>
        <taxon>Encephalitozoon</taxon>
    </lineage>
</organism>
<dbReference type="VEuPathDB" id="MicrosporidiaDB:AEWD_010440"/>
<evidence type="ECO:0000256" key="5">
    <source>
        <dbReference type="ARBA" id="ARBA00020267"/>
    </source>
</evidence>
<evidence type="ECO:0000256" key="2">
    <source>
        <dbReference type="ARBA" id="ARBA00004496"/>
    </source>
</evidence>
<dbReference type="InterPro" id="IPR037289">
    <property type="entry name" value="Elp2"/>
</dbReference>
<evidence type="ECO:0000256" key="10">
    <source>
        <dbReference type="ARBA" id="ARBA00023242"/>
    </source>
</evidence>
<gene>
    <name evidence="12" type="ORF">ECU01_0610</name>
</gene>
<evidence type="ECO:0000256" key="4">
    <source>
        <dbReference type="ARBA" id="ARBA00005881"/>
    </source>
</evidence>
<reference evidence="12" key="1">
    <citation type="journal article" date="2013" name="Eukaryot. Cell">
        <title>Extremely Reduced Levels of Heterozygosity in the Vertebrate Pathogen Encephalitozoon cuniculi.</title>
        <authorList>
            <person name="Selman M."/>
            <person name="Sak B."/>
            <person name="Kvac M."/>
            <person name="Farinelli L."/>
            <person name="Weiss L.M."/>
            <person name="Corradi N."/>
        </authorList>
    </citation>
    <scope>NUCLEOTIDE SEQUENCE</scope>
</reference>
<keyword evidence="6" id="KW-0963">Cytoplasm</keyword>
<dbReference type="EMBL" id="KC513612">
    <property type="protein sequence ID" value="AGE96012.1"/>
    <property type="molecule type" value="Genomic_DNA"/>
</dbReference>
<dbReference type="GO" id="GO:0005737">
    <property type="term" value="C:cytoplasm"/>
    <property type="evidence" value="ECO:0007669"/>
    <property type="project" value="UniProtKB-SubCell"/>
</dbReference>
<dbReference type="VEuPathDB" id="MicrosporidiaDB:AEWQ_010410"/>
<evidence type="ECO:0000256" key="1">
    <source>
        <dbReference type="ARBA" id="ARBA00004123"/>
    </source>
</evidence>
<name>M1K9N9_ENCCN</name>
<sequence length="680" mass="76326">MDSIFISAGCTRKPKVSSTFGDKIAYGSGPNIVIADEEKILSVLYMDGDVNAVECEHNMMVVGDVDGGGYLIRDGEIKKYSFGGCIEAVGFVDRSSAMFCTIDTTFVYDIDDNVVRQEIKNEWIPTCLTAAWNKTFVGSRKGSIFVLDVTGSGARWREVEGHGDSIHDIKSARLGGETYVATSSQDETVKIWRVVEGDMCLEHVQTLNGHTDWVYGLWWTEEGDLLSSSADNSIIHWKKRSVWEDVMRLGGEGAFLGVLMVGNSIIGQSRSGGFYKFGDVLEGFISGHVDGVKSIDWRGEFLLTASLDMTSRIFYRGHEVGRPQKHGYALTSARFLNEEDLQFIGSAQETILRVYEPTQVFYMSCMWVESCSKGIAESLRRMAVSHHRRSLDDFFPDVNSLKFAAVCAELSLTNEVCEDFVFESLNEQLLSVTTFNEIKKVYGHYFDVSDLAVSKDFIVSCNRSSLKKFSGIFVWNRAFELIDYIEEHDYGIERLVFSRDGRYLVAASKDRTVSVYNVGKDIKLARRLKDHRRIVWDCSFSHDSKYLATCSRDKSVLVYELPELRVKYMSRFDCEATSLCFSPREYLLVVGLESGDAVSLGFRKGELVVWKRSREHGRQVNVVSFNEDGSRCATGGADGMVKVFLVRPACSDDWVGDKETENFALGADVEDTQAGKRDDD</sequence>
<evidence type="ECO:0000256" key="8">
    <source>
        <dbReference type="ARBA" id="ARBA00022694"/>
    </source>
</evidence>
<dbReference type="Gene3D" id="2.130.10.10">
    <property type="entry name" value="YVTN repeat-like/Quinoprotein amine dehydrogenase"/>
    <property type="match status" value="3"/>
</dbReference>
<dbReference type="GO" id="GO:0002098">
    <property type="term" value="P:tRNA wobble uridine modification"/>
    <property type="evidence" value="ECO:0007669"/>
    <property type="project" value="InterPro"/>
</dbReference>
<evidence type="ECO:0000256" key="11">
    <source>
        <dbReference type="PROSITE-ProRule" id="PRU00221"/>
    </source>
</evidence>
<protein>
    <recommendedName>
        <fullName evidence="5">Elongator complex protein 2</fullName>
    </recommendedName>
</protein>
<dbReference type="PROSITE" id="PS50082">
    <property type="entry name" value="WD_REPEATS_2"/>
    <property type="match status" value="4"/>
</dbReference>
<dbReference type="PANTHER" id="PTHR44111">
    <property type="entry name" value="ELONGATOR COMPLEX PROTEIN 2"/>
    <property type="match status" value="1"/>
</dbReference>
<keyword evidence="8" id="KW-0819">tRNA processing</keyword>
<dbReference type="SUPFAM" id="SSF101908">
    <property type="entry name" value="Putative isomerase YbhE"/>
    <property type="match status" value="1"/>
</dbReference>
<keyword evidence="10" id="KW-0539">Nucleus</keyword>